<comment type="subcellular location">
    <subcellularLocation>
        <location evidence="1">Nucleus</location>
    </subcellularLocation>
</comment>
<dbReference type="AlphaFoldDB" id="A0A7I8JDD3"/>
<evidence type="ECO:0000256" key="3">
    <source>
        <dbReference type="ARBA" id="ARBA00023125"/>
    </source>
</evidence>
<dbReference type="CDD" id="cd00018">
    <property type="entry name" value="AP2"/>
    <property type="match status" value="1"/>
</dbReference>
<name>A0A7I8JDD3_SPIIN</name>
<keyword evidence="4" id="KW-0804">Transcription</keyword>
<dbReference type="EMBL" id="CACRZD030000011">
    <property type="protein sequence ID" value="CAA6668119.1"/>
    <property type="molecule type" value="Genomic_DNA"/>
</dbReference>
<evidence type="ECO:0000313" key="9">
    <source>
        <dbReference type="Proteomes" id="UP001189122"/>
    </source>
</evidence>
<keyword evidence="3" id="KW-0238">DNA-binding</keyword>
<proteinExistence type="predicted"/>
<keyword evidence="5" id="KW-0539">Nucleus</keyword>
<feature type="domain" description="AP2/ERF" evidence="7">
    <location>
        <begin position="44"/>
        <end position="101"/>
    </location>
</feature>
<dbReference type="PANTHER" id="PTHR31677:SF118">
    <property type="entry name" value="OS04G0399800 PROTEIN"/>
    <property type="match status" value="1"/>
</dbReference>
<gene>
    <name evidence="8" type="ORF">SI7747_11014513</name>
</gene>
<dbReference type="SUPFAM" id="SSF54171">
    <property type="entry name" value="DNA-binding domain"/>
    <property type="match status" value="1"/>
</dbReference>
<dbReference type="Proteomes" id="UP001189122">
    <property type="component" value="Unassembled WGS sequence"/>
</dbReference>
<dbReference type="GO" id="GO:0003677">
    <property type="term" value="F:DNA binding"/>
    <property type="evidence" value="ECO:0007669"/>
    <property type="project" value="UniProtKB-KW"/>
</dbReference>
<dbReference type="PANTHER" id="PTHR31677">
    <property type="entry name" value="AP2 DOMAIN CLASS TRANSCRIPTION FACTOR"/>
    <property type="match status" value="1"/>
</dbReference>
<evidence type="ECO:0000256" key="6">
    <source>
        <dbReference type="SAM" id="MobiDB-lite"/>
    </source>
</evidence>
<evidence type="ECO:0000313" key="8">
    <source>
        <dbReference type="EMBL" id="CAA2628872.1"/>
    </source>
</evidence>
<keyword evidence="2" id="KW-0805">Transcription regulation</keyword>
<organism evidence="8">
    <name type="scientific">Spirodela intermedia</name>
    <name type="common">Intermediate duckweed</name>
    <dbReference type="NCBI Taxonomy" id="51605"/>
    <lineage>
        <taxon>Eukaryota</taxon>
        <taxon>Viridiplantae</taxon>
        <taxon>Streptophyta</taxon>
        <taxon>Embryophyta</taxon>
        <taxon>Tracheophyta</taxon>
        <taxon>Spermatophyta</taxon>
        <taxon>Magnoliopsida</taxon>
        <taxon>Liliopsida</taxon>
        <taxon>Araceae</taxon>
        <taxon>Lemnoideae</taxon>
        <taxon>Spirodela</taxon>
    </lineage>
</organism>
<evidence type="ECO:0000259" key="7">
    <source>
        <dbReference type="PROSITE" id="PS51032"/>
    </source>
</evidence>
<accession>A0A7I8JDD3</accession>
<evidence type="ECO:0000256" key="1">
    <source>
        <dbReference type="ARBA" id="ARBA00004123"/>
    </source>
</evidence>
<dbReference type="Pfam" id="PF00847">
    <property type="entry name" value="AP2"/>
    <property type="match status" value="1"/>
</dbReference>
<dbReference type="InterPro" id="IPR001471">
    <property type="entry name" value="AP2/ERF_dom"/>
</dbReference>
<dbReference type="SMART" id="SM00380">
    <property type="entry name" value="AP2"/>
    <property type="match status" value="1"/>
</dbReference>
<sequence length="264" mass="28928">MESNYWSFASASSSSRAAQEKRTKRRPKKSNTGPAEARTGCGARFLGVRRRPWGRYSAEIRDPATKERHWLGTFDTAEEAAVAYDRAARSLRGARARTNFPSSDAPPGSSVITFLPEEENESNNSTYPLNYSTCNDHQGTPQEPNFFPVTAVGSFSELLWLPDRIGGLQQSSWCYPGEFTSADSSSSSAIDSGGSLPFNGPYLHTPTFSSVSPPFEATYPPPPCRSSGSPRASSKGVVHGAACWLLFVLSPWWDPSSFPEREKR</sequence>
<evidence type="ECO:0000256" key="5">
    <source>
        <dbReference type="ARBA" id="ARBA00023242"/>
    </source>
</evidence>
<feature type="compositionally biased region" description="Low complexity" evidence="6">
    <location>
        <begin position="7"/>
        <end position="17"/>
    </location>
</feature>
<keyword evidence="9" id="KW-1185">Reference proteome</keyword>
<dbReference type="InterPro" id="IPR036955">
    <property type="entry name" value="AP2/ERF_dom_sf"/>
</dbReference>
<dbReference type="PRINTS" id="PR00367">
    <property type="entry name" value="ETHRSPELEMNT"/>
</dbReference>
<dbReference type="PROSITE" id="PS51032">
    <property type="entry name" value="AP2_ERF"/>
    <property type="match status" value="1"/>
</dbReference>
<feature type="region of interest" description="Disordered" evidence="6">
    <location>
        <begin position="1"/>
        <end position="43"/>
    </location>
</feature>
<dbReference type="EMBL" id="LR743598">
    <property type="protein sequence ID" value="CAA2628872.1"/>
    <property type="molecule type" value="Genomic_DNA"/>
</dbReference>
<evidence type="ECO:0000256" key="2">
    <source>
        <dbReference type="ARBA" id="ARBA00023015"/>
    </source>
</evidence>
<dbReference type="FunFam" id="3.30.730.10:FF:000001">
    <property type="entry name" value="Ethylene-responsive transcription factor 2"/>
    <property type="match status" value="1"/>
</dbReference>
<dbReference type="GO" id="GO:0005634">
    <property type="term" value="C:nucleus"/>
    <property type="evidence" value="ECO:0007669"/>
    <property type="project" value="UniProtKB-SubCell"/>
</dbReference>
<dbReference type="InterPro" id="IPR016177">
    <property type="entry name" value="DNA-bd_dom_sf"/>
</dbReference>
<protein>
    <recommendedName>
        <fullName evidence="7">AP2/ERF domain-containing protein</fullName>
    </recommendedName>
</protein>
<reference evidence="8 9" key="1">
    <citation type="submission" date="2019-12" db="EMBL/GenBank/DDBJ databases">
        <authorList>
            <person name="Scholz U."/>
            <person name="Mascher M."/>
            <person name="Fiebig A."/>
        </authorList>
    </citation>
    <scope>NUCLEOTIDE SEQUENCE</scope>
</reference>
<dbReference type="Gene3D" id="3.30.730.10">
    <property type="entry name" value="AP2/ERF domain"/>
    <property type="match status" value="1"/>
</dbReference>
<evidence type="ECO:0000256" key="4">
    <source>
        <dbReference type="ARBA" id="ARBA00023163"/>
    </source>
</evidence>
<dbReference type="GO" id="GO:0003700">
    <property type="term" value="F:DNA-binding transcription factor activity"/>
    <property type="evidence" value="ECO:0007669"/>
    <property type="project" value="InterPro"/>
</dbReference>